<feature type="region of interest" description="Disordered" evidence="1">
    <location>
        <begin position="1"/>
        <end position="52"/>
    </location>
</feature>
<sequence length="351" mass="39069">MNYHPVIAENQSNPNVGFQDIEKAGEEGTQTGAQTRKQGDKNENKDKCKSPVFSVSTAGQNSINSTNDFSAADPSNVVMPNLEDLSHDADDVGAEADINNLESIISVIRDQGRISQMFNEDFHTCMFACFLSQEEPKRVHQALKDPSWIEAIQEELLQFKMQKVWILVYLPYGKKDGIFISQDKYVAEILKKFGLSERKSASTPIDAEKPLLKDSDGEDVDVHTYRSMIGSLMYLTSSSPDIMFAVCACARFQVTPKVSHLNAVKRIFRYLKGKPYLGLWYLKDSPFDLVAYSESDYAGASLDRKSTTGGCQFLGCRLISWQCKKQTVVATSSTEVEYVAAASGCAQVLWI</sequence>
<proteinExistence type="predicted"/>
<comment type="caution">
    <text evidence="2">The sequence shown here is derived from an EMBL/GenBank/DDBJ whole genome shotgun (WGS) entry which is preliminary data.</text>
</comment>
<reference evidence="2" key="1">
    <citation type="journal article" date="2019" name="Sci. Rep.">
        <title>Draft genome of Tanacetum cinerariifolium, the natural source of mosquito coil.</title>
        <authorList>
            <person name="Yamashiro T."/>
            <person name="Shiraishi A."/>
            <person name="Satake H."/>
            <person name="Nakayama K."/>
        </authorList>
    </citation>
    <scope>NUCLEOTIDE SEQUENCE</scope>
</reference>
<gene>
    <name evidence="2" type="ORF">Tci_543856</name>
</gene>
<dbReference type="PANTHER" id="PTHR11439:SF495">
    <property type="entry name" value="REVERSE TRANSCRIPTASE, RNA-DEPENDENT DNA POLYMERASE-RELATED"/>
    <property type="match status" value="1"/>
</dbReference>
<name>A0A699IJR6_TANCI</name>
<dbReference type="EMBL" id="BKCJ010314291">
    <property type="protein sequence ID" value="GEZ71883.1"/>
    <property type="molecule type" value="Genomic_DNA"/>
</dbReference>
<organism evidence="2">
    <name type="scientific">Tanacetum cinerariifolium</name>
    <name type="common">Dalmatian daisy</name>
    <name type="synonym">Chrysanthemum cinerariifolium</name>
    <dbReference type="NCBI Taxonomy" id="118510"/>
    <lineage>
        <taxon>Eukaryota</taxon>
        <taxon>Viridiplantae</taxon>
        <taxon>Streptophyta</taxon>
        <taxon>Embryophyta</taxon>
        <taxon>Tracheophyta</taxon>
        <taxon>Spermatophyta</taxon>
        <taxon>Magnoliopsida</taxon>
        <taxon>eudicotyledons</taxon>
        <taxon>Gunneridae</taxon>
        <taxon>Pentapetalae</taxon>
        <taxon>asterids</taxon>
        <taxon>campanulids</taxon>
        <taxon>Asterales</taxon>
        <taxon>Asteraceae</taxon>
        <taxon>Asteroideae</taxon>
        <taxon>Anthemideae</taxon>
        <taxon>Anthemidinae</taxon>
        <taxon>Tanacetum</taxon>
    </lineage>
</organism>
<accession>A0A699IJR6</accession>
<dbReference type="CDD" id="cd09272">
    <property type="entry name" value="RNase_HI_RT_Ty1"/>
    <property type="match status" value="1"/>
</dbReference>
<evidence type="ECO:0000256" key="1">
    <source>
        <dbReference type="SAM" id="MobiDB-lite"/>
    </source>
</evidence>
<feature type="compositionally biased region" description="Basic and acidic residues" evidence="1">
    <location>
        <begin position="37"/>
        <end position="49"/>
    </location>
</feature>
<dbReference type="AlphaFoldDB" id="A0A699IJR6"/>
<evidence type="ECO:0000313" key="2">
    <source>
        <dbReference type="EMBL" id="GEZ71883.1"/>
    </source>
</evidence>
<dbReference type="PANTHER" id="PTHR11439">
    <property type="entry name" value="GAG-POL-RELATED RETROTRANSPOSON"/>
    <property type="match status" value="1"/>
</dbReference>
<protein>
    <submittedName>
        <fullName evidence="2">Uncharacterized mitochondrial protein AtMg00810-like</fullName>
    </submittedName>
</protein>